<evidence type="ECO:0000256" key="1">
    <source>
        <dbReference type="SAM" id="MobiDB-lite"/>
    </source>
</evidence>
<name>A0A0B7A2U5_9EUPU</name>
<feature type="compositionally biased region" description="Low complexity" evidence="1">
    <location>
        <begin position="1"/>
        <end position="15"/>
    </location>
</feature>
<feature type="region of interest" description="Disordered" evidence="1">
    <location>
        <begin position="91"/>
        <end position="114"/>
    </location>
</feature>
<keyword evidence="2" id="KW-0472">Membrane</keyword>
<feature type="compositionally biased region" description="Basic and acidic residues" evidence="1">
    <location>
        <begin position="92"/>
        <end position="102"/>
    </location>
</feature>
<gene>
    <name evidence="3" type="primary">ORF90455</name>
</gene>
<evidence type="ECO:0000256" key="2">
    <source>
        <dbReference type="SAM" id="Phobius"/>
    </source>
</evidence>
<accession>A0A0B7A2U5</accession>
<keyword evidence="2" id="KW-1133">Transmembrane helix</keyword>
<feature type="compositionally biased region" description="Polar residues" evidence="1">
    <location>
        <begin position="103"/>
        <end position="114"/>
    </location>
</feature>
<reference evidence="3" key="1">
    <citation type="submission" date="2014-12" db="EMBL/GenBank/DDBJ databases">
        <title>Insight into the proteome of Arion vulgaris.</title>
        <authorList>
            <person name="Aradska J."/>
            <person name="Bulat T."/>
            <person name="Smidak R."/>
            <person name="Sarate P."/>
            <person name="Gangsoo J."/>
            <person name="Sialana F."/>
            <person name="Bilban M."/>
            <person name="Lubec G."/>
        </authorList>
    </citation>
    <scope>NUCLEOTIDE SEQUENCE</scope>
    <source>
        <tissue evidence="3">Skin</tissue>
    </source>
</reference>
<proteinExistence type="predicted"/>
<dbReference type="AlphaFoldDB" id="A0A0B7A2U5"/>
<evidence type="ECO:0000313" key="3">
    <source>
        <dbReference type="EMBL" id="CEK74285.1"/>
    </source>
</evidence>
<feature type="transmembrane region" description="Helical" evidence="2">
    <location>
        <begin position="48"/>
        <end position="68"/>
    </location>
</feature>
<sequence>SNNNSNNNSNKSENNLQQKTVHDSHLSASYGYSVVDEENNKQMVEFPVWARLLVAGIAIGIFLFYLGVGIPCNACGSLDALRSLKNIVCHPRSREPAEEESRTPINPNSGGAGV</sequence>
<dbReference type="EMBL" id="HACG01027420">
    <property type="protein sequence ID" value="CEK74285.1"/>
    <property type="molecule type" value="Transcribed_RNA"/>
</dbReference>
<feature type="non-terminal residue" evidence="3">
    <location>
        <position position="1"/>
    </location>
</feature>
<organism evidence="3">
    <name type="scientific">Arion vulgaris</name>
    <dbReference type="NCBI Taxonomy" id="1028688"/>
    <lineage>
        <taxon>Eukaryota</taxon>
        <taxon>Metazoa</taxon>
        <taxon>Spiralia</taxon>
        <taxon>Lophotrochozoa</taxon>
        <taxon>Mollusca</taxon>
        <taxon>Gastropoda</taxon>
        <taxon>Heterobranchia</taxon>
        <taxon>Euthyneura</taxon>
        <taxon>Panpulmonata</taxon>
        <taxon>Eupulmonata</taxon>
        <taxon>Stylommatophora</taxon>
        <taxon>Helicina</taxon>
        <taxon>Arionoidea</taxon>
        <taxon>Arionidae</taxon>
        <taxon>Arion</taxon>
    </lineage>
</organism>
<feature type="region of interest" description="Disordered" evidence="1">
    <location>
        <begin position="1"/>
        <end position="23"/>
    </location>
</feature>
<keyword evidence="2" id="KW-0812">Transmembrane</keyword>
<protein>
    <submittedName>
        <fullName evidence="3">Uncharacterized protein</fullName>
    </submittedName>
</protein>